<protein>
    <submittedName>
        <fullName evidence="2">Uncharacterized protein</fullName>
    </submittedName>
</protein>
<organism evidence="2 3">
    <name type="scientific">Parasitella parasitica</name>
    <dbReference type="NCBI Taxonomy" id="35722"/>
    <lineage>
        <taxon>Eukaryota</taxon>
        <taxon>Fungi</taxon>
        <taxon>Fungi incertae sedis</taxon>
        <taxon>Mucoromycota</taxon>
        <taxon>Mucoromycotina</taxon>
        <taxon>Mucoromycetes</taxon>
        <taxon>Mucorales</taxon>
        <taxon>Mucorineae</taxon>
        <taxon>Mucoraceae</taxon>
        <taxon>Parasitella</taxon>
    </lineage>
</organism>
<dbReference type="Proteomes" id="UP000054107">
    <property type="component" value="Unassembled WGS sequence"/>
</dbReference>
<dbReference type="OrthoDB" id="10528035at2759"/>
<reference evidence="2 3" key="1">
    <citation type="submission" date="2014-09" db="EMBL/GenBank/DDBJ databases">
        <authorList>
            <person name="Ellenberger Sabrina"/>
        </authorList>
    </citation>
    <scope>NUCLEOTIDE SEQUENCE [LARGE SCALE GENOMIC DNA]</scope>
    <source>
        <strain evidence="2 3">CBS 412.66</strain>
    </source>
</reference>
<evidence type="ECO:0000313" key="2">
    <source>
        <dbReference type="EMBL" id="CEP16355.1"/>
    </source>
</evidence>
<evidence type="ECO:0000313" key="3">
    <source>
        <dbReference type="Proteomes" id="UP000054107"/>
    </source>
</evidence>
<feature type="region of interest" description="Disordered" evidence="1">
    <location>
        <begin position="51"/>
        <end position="91"/>
    </location>
</feature>
<feature type="compositionally biased region" description="Basic and acidic residues" evidence="1">
    <location>
        <begin position="11"/>
        <end position="24"/>
    </location>
</feature>
<name>A0A0B7NLF2_9FUNG</name>
<dbReference type="EMBL" id="LN733128">
    <property type="protein sequence ID" value="CEP16355.1"/>
    <property type="molecule type" value="Genomic_DNA"/>
</dbReference>
<evidence type="ECO:0000256" key="1">
    <source>
        <dbReference type="SAM" id="MobiDB-lite"/>
    </source>
</evidence>
<dbReference type="AlphaFoldDB" id="A0A0B7NLF2"/>
<sequence>MALSDKQTLSKRRDPISGKAKDSRHTVVSKYVLSVMKLQIRIQRRKIRQLAKGSKAMGNKAKEKAMDNVLRPRPGGISSKVKGTIIHSSRK</sequence>
<gene>
    <name evidence="2" type="primary">PARPA_10619.1 scaffold 41546</name>
</gene>
<feature type="region of interest" description="Disordered" evidence="1">
    <location>
        <begin position="1"/>
        <end position="24"/>
    </location>
</feature>
<accession>A0A0B7NLF2</accession>
<proteinExistence type="predicted"/>
<keyword evidence="3" id="KW-1185">Reference proteome</keyword>